<dbReference type="RefSeq" id="WP_051514339.1">
    <property type="nucleotide sequence ID" value="NZ_AONB01000007.1"/>
</dbReference>
<proteinExistence type="predicted"/>
<comment type="caution">
    <text evidence="2">The sequence shown here is derived from an EMBL/GenBank/DDBJ whole genome shotgun (WGS) entry which is preliminary data.</text>
</comment>
<evidence type="ECO:0000313" key="3">
    <source>
        <dbReference type="Proteomes" id="UP000019464"/>
    </source>
</evidence>
<feature type="transmembrane region" description="Helical" evidence="1">
    <location>
        <begin position="278"/>
        <end position="298"/>
    </location>
</feature>
<evidence type="ECO:0000313" key="2">
    <source>
        <dbReference type="EMBL" id="EXJ11256.1"/>
    </source>
</evidence>
<feature type="transmembrane region" description="Helical" evidence="1">
    <location>
        <begin position="254"/>
        <end position="271"/>
    </location>
</feature>
<dbReference type="Proteomes" id="UP000019464">
    <property type="component" value="Unassembled WGS sequence"/>
</dbReference>
<keyword evidence="3" id="KW-1185">Reference proteome</keyword>
<sequence>MSKSSFPVAVAITLSLLGLFEVVLRCIYIPAPHSWTLGLLEAAQDPGKSLFHVIVLPSAIYLLLRYLQEIDISQAFQMPLKKRLNILIIVLLSMVPPIYGYQDTLKQFYHAAPMPWDFSDQTLAKELMNIRVASLETIAKNIVAGHAQSDVEYKKYDAALLNYFGSKDKSFSEYWELSSFRKKYADFLSVLGLFGACMLLGSVAISGGIRNRIEAGFIDKLLLAYGALATWIPMRMYSDWHGGMGNPEISNDGIVIAAVLLVVIGALFIIFQKPTFRVGVTATGITLLATIVGGVGAIKPEWFIKIAGVFYTAPTFILFSIYVTIVVSFSGLIVYIAENEETNKRR</sequence>
<keyword evidence="1" id="KW-1133">Transmembrane helix</keyword>
<evidence type="ECO:0000256" key="1">
    <source>
        <dbReference type="SAM" id="Phobius"/>
    </source>
</evidence>
<dbReference type="EMBL" id="AONB01000007">
    <property type="protein sequence ID" value="EXJ11256.1"/>
    <property type="molecule type" value="Genomic_DNA"/>
</dbReference>
<dbReference type="AlphaFoldDB" id="W9V2T5"/>
<keyword evidence="1" id="KW-0812">Transmembrane</keyword>
<feature type="transmembrane region" description="Helical" evidence="1">
    <location>
        <begin position="84"/>
        <end position="101"/>
    </location>
</feature>
<feature type="transmembrane region" description="Helical" evidence="1">
    <location>
        <begin position="310"/>
        <end position="337"/>
    </location>
</feature>
<protein>
    <submittedName>
        <fullName evidence="2">Uncharacterized protein</fullName>
    </submittedName>
</protein>
<dbReference type="STRING" id="1229521.D791_01711"/>
<keyword evidence="1" id="KW-0472">Membrane</keyword>
<organism evidence="2 3">
    <name type="scientific">Nitrincola nitratireducens</name>
    <dbReference type="NCBI Taxonomy" id="1229521"/>
    <lineage>
        <taxon>Bacteria</taxon>
        <taxon>Pseudomonadati</taxon>
        <taxon>Pseudomonadota</taxon>
        <taxon>Gammaproteobacteria</taxon>
        <taxon>Oceanospirillales</taxon>
        <taxon>Oceanospirillaceae</taxon>
        <taxon>Nitrincola</taxon>
    </lineage>
</organism>
<reference evidence="2 3" key="2">
    <citation type="journal article" date="2015" name="Syst. Appl. Microbiol.">
        <title>Nitrincola nitratireducens sp. nov. isolated from a haloalkaline crater lake.</title>
        <authorList>
            <person name="Singh A."/>
            <person name="Vaidya B."/>
            <person name="Tanuku N.R."/>
            <person name="Pinnaka A.K."/>
        </authorList>
    </citation>
    <scope>NUCLEOTIDE SEQUENCE [LARGE SCALE GENOMIC DNA]</scope>
    <source>
        <strain evidence="2 3">AK23</strain>
    </source>
</reference>
<reference evidence="3" key="1">
    <citation type="submission" date="2012-11" db="EMBL/GenBank/DDBJ databases">
        <authorList>
            <person name="Singh A."/>
            <person name="Pinnaka A.K."/>
            <person name="Vaidya B."/>
        </authorList>
    </citation>
    <scope>NUCLEOTIDE SEQUENCE [LARGE SCALE GENOMIC DNA]</scope>
    <source>
        <strain evidence="3">AK23</strain>
    </source>
</reference>
<accession>W9V2T5</accession>
<gene>
    <name evidence="2" type="ORF">D791_01711</name>
</gene>
<feature type="transmembrane region" description="Helical" evidence="1">
    <location>
        <begin position="217"/>
        <end position="234"/>
    </location>
</feature>
<name>W9V2T5_9GAMM</name>
<feature type="transmembrane region" description="Helical" evidence="1">
    <location>
        <begin position="184"/>
        <end position="205"/>
    </location>
</feature>
<feature type="transmembrane region" description="Helical" evidence="1">
    <location>
        <begin position="49"/>
        <end position="64"/>
    </location>
</feature>